<dbReference type="SUPFAM" id="SSF52540">
    <property type="entry name" value="P-loop containing nucleoside triphosphate hydrolases"/>
    <property type="match status" value="1"/>
</dbReference>
<accession>A0AAD6N3Y5</accession>
<sequence length="701" mass="78990">MVVHPSGDDQGLADPILLEKIDRLFACNIGNYIDLPQLVVVGDQSSGKSSVLEGLTRLAFPRDSGLCTRFATQIIFRRSEYSERRIMASIIPDSDAEDAYASKLKDWKGKNLQSLDTKSFTEMMTEVHTLMGVSRSKDDGLPTFSKHVLQVEICGPQEDHISVIDVPGIFRNVIPGNYAKEDKTLVRDMVQAYMRNPRSIILTVVPANVDIATQEIVEMAHELDPDGERTLGVLTKPDLVDKGAEAKVIDLIRGKGMRVRLGWVIVRNLGQSELRGGVIHRDAAEEEHRTRQPWTAVDRDSFGIDALKIRLRMIVRSEVSKNLKDRQFGLRSLGPQRNTMEQQVQYLLDIVSSFQNLTTQALGANYSSNDAFENSDALRLATGVVTRNEKFSEDLSRWGHLFDFNSSLPLQLNASDTGVERQNSGRRLLPSRKVKDIPEIQEILPESSDVSPPLGHDICSWIGDEYRQSRGFEIGTFNHVLLLSLMKKQSLKWISLANGYISDTITIVHGYITNGLRQVCTDRKVFENLLAFLMDKLLERYQSAIDEVGFLLFVERSITPMTLNHYLNDNLENCRQKRANSIQAKKAFDSPEGKVVRVDDLKHQQNMSNAEHAVQDLQDILESYYKVARKRFVDSVCMQATGYYLTQGPITPMGLLSPSLVSSLSREQLDEIAGEEATVKRKREQLHKEIADLSMAREILL</sequence>
<dbReference type="InterPro" id="IPR030381">
    <property type="entry name" value="G_DYNAMIN_dom"/>
</dbReference>
<dbReference type="Proteomes" id="UP001219568">
    <property type="component" value="Unassembled WGS sequence"/>
</dbReference>
<dbReference type="AlphaFoldDB" id="A0AAD6N3Y5"/>
<name>A0AAD6N3Y5_PENCN</name>
<dbReference type="GO" id="GO:0008017">
    <property type="term" value="F:microtubule binding"/>
    <property type="evidence" value="ECO:0007669"/>
    <property type="project" value="TreeGrafter"/>
</dbReference>
<dbReference type="InterPro" id="IPR001401">
    <property type="entry name" value="Dynamin_GTPase"/>
</dbReference>
<dbReference type="InterPro" id="IPR027417">
    <property type="entry name" value="P-loop_NTPase"/>
</dbReference>
<reference evidence="3" key="1">
    <citation type="journal article" date="2023" name="IMA Fungus">
        <title>Comparative genomic study of the Penicillium genus elucidates a diverse pangenome and 15 lateral gene transfer events.</title>
        <authorList>
            <person name="Petersen C."/>
            <person name="Sorensen T."/>
            <person name="Nielsen M.R."/>
            <person name="Sondergaard T.E."/>
            <person name="Sorensen J.L."/>
            <person name="Fitzpatrick D.A."/>
            <person name="Frisvad J.C."/>
            <person name="Nielsen K.L."/>
        </authorList>
    </citation>
    <scope>NUCLEOTIDE SEQUENCE</scope>
    <source>
        <strain evidence="3">IBT 15450</strain>
    </source>
</reference>
<dbReference type="GO" id="GO:0006897">
    <property type="term" value="P:endocytosis"/>
    <property type="evidence" value="ECO:0007669"/>
    <property type="project" value="TreeGrafter"/>
</dbReference>
<feature type="domain" description="Dynamin-type G" evidence="2">
    <location>
        <begin position="32"/>
        <end position="324"/>
    </location>
</feature>
<dbReference type="GO" id="GO:0000266">
    <property type="term" value="P:mitochondrial fission"/>
    <property type="evidence" value="ECO:0007669"/>
    <property type="project" value="TreeGrafter"/>
</dbReference>
<dbReference type="InterPro" id="IPR045063">
    <property type="entry name" value="Dynamin_N"/>
</dbReference>
<gene>
    <name evidence="3" type="ORF">N7460_012220</name>
</gene>
<dbReference type="PROSITE" id="PS51718">
    <property type="entry name" value="G_DYNAMIN_2"/>
    <property type="match status" value="1"/>
</dbReference>
<evidence type="ECO:0000259" key="1">
    <source>
        <dbReference type="PROSITE" id="PS51388"/>
    </source>
</evidence>
<feature type="domain" description="GED" evidence="1">
    <location>
        <begin position="614"/>
        <end position="701"/>
    </location>
</feature>
<evidence type="ECO:0000313" key="4">
    <source>
        <dbReference type="Proteomes" id="UP001219568"/>
    </source>
</evidence>
<dbReference type="PANTHER" id="PTHR11566:SF215">
    <property type="entry name" value="DYNAMIN GTPASE"/>
    <property type="match status" value="1"/>
</dbReference>
<dbReference type="Pfam" id="PF00350">
    <property type="entry name" value="Dynamin_N"/>
    <property type="match status" value="1"/>
</dbReference>
<dbReference type="GO" id="GO:0016020">
    <property type="term" value="C:membrane"/>
    <property type="evidence" value="ECO:0007669"/>
    <property type="project" value="TreeGrafter"/>
</dbReference>
<proteinExistence type="predicted"/>
<evidence type="ECO:0000313" key="3">
    <source>
        <dbReference type="EMBL" id="KAJ6027403.1"/>
    </source>
</evidence>
<dbReference type="CDD" id="cd08771">
    <property type="entry name" value="DLP_1"/>
    <property type="match status" value="1"/>
</dbReference>
<dbReference type="PROSITE" id="PS51388">
    <property type="entry name" value="GED"/>
    <property type="match status" value="1"/>
</dbReference>
<dbReference type="GO" id="GO:0005874">
    <property type="term" value="C:microtubule"/>
    <property type="evidence" value="ECO:0007669"/>
    <property type="project" value="TreeGrafter"/>
</dbReference>
<dbReference type="Gene3D" id="3.40.50.300">
    <property type="entry name" value="P-loop containing nucleotide triphosphate hydrolases"/>
    <property type="match status" value="1"/>
</dbReference>
<dbReference type="GO" id="GO:0005525">
    <property type="term" value="F:GTP binding"/>
    <property type="evidence" value="ECO:0007669"/>
    <property type="project" value="InterPro"/>
</dbReference>
<protein>
    <submittedName>
        <fullName evidence="3">Uncharacterized protein</fullName>
    </submittedName>
</protein>
<evidence type="ECO:0000259" key="2">
    <source>
        <dbReference type="PROSITE" id="PS51718"/>
    </source>
</evidence>
<keyword evidence="4" id="KW-1185">Reference proteome</keyword>
<comment type="caution">
    <text evidence="3">The sequence shown here is derived from an EMBL/GenBank/DDBJ whole genome shotgun (WGS) entry which is preliminary data.</text>
</comment>
<dbReference type="EMBL" id="JAQJZL010000015">
    <property type="protein sequence ID" value="KAJ6027403.1"/>
    <property type="molecule type" value="Genomic_DNA"/>
</dbReference>
<dbReference type="SMART" id="SM00053">
    <property type="entry name" value="DYNc"/>
    <property type="match status" value="1"/>
</dbReference>
<reference evidence="3" key="2">
    <citation type="submission" date="2023-01" db="EMBL/GenBank/DDBJ databases">
        <authorList>
            <person name="Petersen C."/>
        </authorList>
    </citation>
    <scope>NUCLEOTIDE SEQUENCE</scope>
    <source>
        <strain evidence="3">IBT 15450</strain>
    </source>
</reference>
<dbReference type="GO" id="GO:0016559">
    <property type="term" value="P:peroxisome fission"/>
    <property type="evidence" value="ECO:0007669"/>
    <property type="project" value="TreeGrafter"/>
</dbReference>
<dbReference type="InterPro" id="IPR022812">
    <property type="entry name" value="Dynamin"/>
</dbReference>
<organism evidence="3 4">
    <name type="scientific">Penicillium canescens</name>
    <dbReference type="NCBI Taxonomy" id="5083"/>
    <lineage>
        <taxon>Eukaryota</taxon>
        <taxon>Fungi</taxon>
        <taxon>Dikarya</taxon>
        <taxon>Ascomycota</taxon>
        <taxon>Pezizomycotina</taxon>
        <taxon>Eurotiomycetes</taxon>
        <taxon>Eurotiomycetidae</taxon>
        <taxon>Eurotiales</taxon>
        <taxon>Aspergillaceae</taxon>
        <taxon>Penicillium</taxon>
    </lineage>
</organism>
<dbReference type="Gene3D" id="1.20.120.1240">
    <property type="entry name" value="Dynamin, middle domain"/>
    <property type="match status" value="1"/>
</dbReference>
<dbReference type="PRINTS" id="PR00195">
    <property type="entry name" value="DYNAMIN"/>
</dbReference>
<dbReference type="GO" id="GO:0005739">
    <property type="term" value="C:mitochondrion"/>
    <property type="evidence" value="ECO:0007669"/>
    <property type="project" value="TreeGrafter"/>
</dbReference>
<dbReference type="PANTHER" id="PTHR11566">
    <property type="entry name" value="DYNAMIN"/>
    <property type="match status" value="1"/>
</dbReference>
<dbReference type="GO" id="GO:0003924">
    <property type="term" value="F:GTPase activity"/>
    <property type="evidence" value="ECO:0007669"/>
    <property type="project" value="InterPro"/>
</dbReference>
<dbReference type="GO" id="GO:0048312">
    <property type="term" value="P:intracellular distribution of mitochondria"/>
    <property type="evidence" value="ECO:0007669"/>
    <property type="project" value="TreeGrafter"/>
</dbReference>
<dbReference type="InterPro" id="IPR020850">
    <property type="entry name" value="GED_dom"/>
</dbReference>